<feature type="region of interest" description="Disordered" evidence="3">
    <location>
        <begin position="167"/>
        <end position="190"/>
    </location>
</feature>
<dbReference type="InterPro" id="IPR051407">
    <property type="entry name" value="Bact_OM_lipoprot/Surf_antigen"/>
</dbReference>
<feature type="compositionally biased region" description="Polar residues" evidence="3">
    <location>
        <begin position="176"/>
        <end position="190"/>
    </location>
</feature>
<dbReference type="AlphaFoldDB" id="A0A857J6C1"/>
<name>A0A857J6C1_9BURK</name>
<protein>
    <submittedName>
        <fullName evidence="5">Glycine zipper 2TM domain-containing protein</fullName>
    </submittedName>
</protein>
<organism evidence="5 6">
    <name type="scientific">Xylophilus rhododendri</name>
    <dbReference type="NCBI Taxonomy" id="2697032"/>
    <lineage>
        <taxon>Bacteria</taxon>
        <taxon>Pseudomonadati</taxon>
        <taxon>Pseudomonadota</taxon>
        <taxon>Betaproteobacteria</taxon>
        <taxon>Burkholderiales</taxon>
        <taxon>Xylophilus</taxon>
    </lineage>
</organism>
<evidence type="ECO:0000256" key="3">
    <source>
        <dbReference type="SAM" id="MobiDB-lite"/>
    </source>
</evidence>
<dbReference type="InterPro" id="IPR008816">
    <property type="entry name" value="Gly_zipper_2TM_dom"/>
</dbReference>
<evidence type="ECO:0000256" key="1">
    <source>
        <dbReference type="ARBA" id="ARBA00004370"/>
    </source>
</evidence>
<keyword evidence="6" id="KW-1185">Reference proteome</keyword>
<evidence type="ECO:0000313" key="5">
    <source>
        <dbReference type="EMBL" id="QHI98783.1"/>
    </source>
</evidence>
<dbReference type="PANTHER" id="PTHR35603:SF2">
    <property type="entry name" value="OUTER MEMBRANE LIPOPROTEIN"/>
    <property type="match status" value="1"/>
</dbReference>
<keyword evidence="2" id="KW-0472">Membrane</keyword>
<dbReference type="EMBL" id="CP047650">
    <property type="protein sequence ID" value="QHI98783.1"/>
    <property type="molecule type" value="Genomic_DNA"/>
</dbReference>
<gene>
    <name evidence="5" type="ORF">GT347_12755</name>
</gene>
<sequence length="190" mass="19149">MASAAPVVTAPPAVAASRPVVTAPAPAPRSSGTGYTGSYAQPAAAPVARAPVCADCGRIESVTPIQQAAPASGVGAVAGGVLGAVLGNQVGHGNGRMAATLLGAGGGAYLGNTVEKRTRTTTTYQIKVRMDNGTVRTYNHTAPVPVGERVTVEGNGFRLGQGHTYSTQAARDPAYQTVNEPQGQYSTGRY</sequence>
<dbReference type="PANTHER" id="PTHR35603">
    <property type="match status" value="1"/>
</dbReference>
<dbReference type="Proteomes" id="UP000464787">
    <property type="component" value="Chromosome"/>
</dbReference>
<reference evidence="5 6" key="1">
    <citation type="submission" date="2020-01" db="EMBL/GenBank/DDBJ databases">
        <title>Genome sequencing of strain KACC 21265.</title>
        <authorList>
            <person name="Heo J."/>
            <person name="Kim S.-J."/>
            <person name="Kim J.-S."/>
            <person name="Hong S.-B."/>
            <person name="Kwon S.-W."/>
        </authorList>
    </citation>
    <scope>NUCLEOTIDE SEQUENCE [LARGE SCALE GENOMIC DNA]</scope>
    <source>
        <strain evidence="5 6">KACC 21265</strain>
    </source>
</reference>
<accession>A0A857J6C1</accession>
<comment type="subcellular location">
    <subcellularLocation>
        <location evidence="1">Membrane</location>
    </subcellularLocation>
</comment>
<evidence type="ECO:0000313" key="6">
    <source>
        <dbReference type="Proteomes" id="UP000464787"/>
    </source>
</evidence>
<proteinExistence type="predicted"/>
<feature type="domain" description="Glycine zipper 2TM" evidence="4">
    <location>
        <begin position="75"/>
        <end position="114"/>
    </location>
</feature>
<dbReference type="Pfam" id="PF05433">
    <property type="entry name" value="Rick_17kDa_Anti"/>
    <property type="match status" value="1"/>
</dbReference>
<dbReference type="RefSeq" id="WP_160552300.1">
    <property type="nucleotide sequence ID" value="NZ_CP047650.1"/>
</dbReference>
<dbReference type="KEGG" id="xyk:GT347_12755"/>
<dbReference type="GO" id="GO:0019867">
    <property type="term" value="C:outer membrane"/>
    <property type="evidence" value="ECO:0007669"/>
    <property type="project" value="InterPro"/>
</dbReference>
<evidence type="ECO:0000259" key="4">
    <source>
        <dbReference type="Pfam" id="PF05433"/>
    </source>
</evidence>
<evidence type="ECO:0000256" key="2">
    <source>
        <dbReference type="ARBA" id="ARBA00023136"/>
    </source>
</evidence>